<keyword evidence="4" id="KW-0337">GPI-anchor biosynthesis</keyword>
<dbReference type="InParanoid" id="A0A1B7N561"/>
<dbReference type="SUPFAM" id="SSF53649">
    <property type="entry name" value="Alkaline phosphatase-like"/>
    <property type="match status" value="1"/>
</dbReference>
<keyword evidence="6 11" id="KW-0812">Transmembrane</keyword>
<dbReference type="FunCoup" id="A0A1B7N561">
    <property type="interactions" value="161"/>
</dbReference>
<dbReference type="AlphaFoldDB" id="A0A1B7N561"/>
<feature type="transmembrane region" description="Helical" evidence="11">
    <location>
        <begin position="428"/>
        <end position="449"/>
    </location>
</feature>
<comment type="subcellular location">
    <subcellularLocation>
        <location evidence="1">Endoplasmic reticulum membrane</location>
        <topology evidence="1">Multi-pass membrane protein</topology>
    </subcellularLocation>
</comment>
<reference evidence="12 13" key="1">
    <citation type="submission" date="2016-06" db="EMBL/GenBank/DDBJ databases">
        <title>Comparative genomics of the ectomycorrhizal sister species Rhizopogon vinicolor and Rhizopogon vesiculosus (Basidiomycota: Boletales) reveals a divergence of the mating type B locus.</title>
        <authorList>
            <consortium name="DOE Joint Genome Institute"/>
            <person name="Mujic A.B."/>
            <person name="Kuo A."/>
            <person name="Tritt A."/>
            <person name="Lipzen A."/>
            <person name="Chen C."/>
            <person name="Johnson J."/>
            <person name="Sharma A."/>
            <person name="Barry K."/>
            <person name="Grigoriev I.V."/>
            <person name="Spatafora J.W."/>
        </authorList>
    </citation>
    <scope>NUCLEOTIDE SEQUENCE [LARGE SCALE GENOMIC DNA]</scope>
    <source>
        <strain evidence="12 13">AM-OR11-026</strain>
    </source>
</reference>
<dbReference type="Proteomes" id="UP000092154">
    <property type="component" value="Unassembled WGS sequence"/>
</dbReference>
<evidence type="ECO:0000256" key="2">
    <source>
        <dbReference type="ARBA" id="ARBA00004687"/>
    </source>
</evidence>
<dbReference type="CDD" id="cd16023">
    <property type="entry name" value="GPI_EPT_3"/>
    <property type="match status" value="1"/>
</dbReference>
<feature type="transmembrane region" description="Helical" evidence="11">
    <location>
        <begin position="6"/>
        <end position="24"/>
    </location>
</feature>
<dbReference type="UniPathway" id="UPA00196"/>
<dbReference type="InterPro" id="IPR037675">
    <property type="entry name" value="PIG-O_N"/>
</dbReference>
<organism evidence="12 13">
    <name type="scientific">Rhizopogon vinicolor AM-OR11-026</name>
    <dbReference type="NCBI Taxonomy" id="1314800"/>
    <lineage>
        <taxon>Eukaryota</taxon>
        <taxon>Fungi</taxon>
        <taxon>Dikarya</taxon>
        <taxon>Basidiomycota</taxon>
        <taxon>Agaricomycotina</taxon>
        <taxon>Agaricomycetes</taxon>
        <taxon>Agaricomycetidae</taxon>
        <taxon>Boletales</taxon>
        <taxon>Suillineae</taxon>
        <taxon>Rhizopogonaceae</taxon>
        <taxon>Rhizopogon</taxon>
    </lineage>
</organism>
<protein>
    <submittedName>
        <fullName evidence="12">Uncharacterized protein</fullName>
    </submittedName>
</protein>
<evidence type="ECO:0000256" key="8">
    <source>
        <dbReference type="ARBA" id="ARBA00022989"/>
    </source>
</evidence>
<evidence type="ECO:0000256" key="1">
    <source>
        <dbReference type="ARBA" id="ARBA00004477"/>
    </source>
</evidence>
<evidence type="ECO:0000256" key="5">
    <source>
        <dbReference type="ARBA" id="ARBA00022679"/>
    </source>
</evidence>
<dbReference type="Gene3D" id="3.40.720.10">
    <property type="entry name" value="Alkaline Phosphatase, subunit A"/>
    <property type="match status" value="1"/>
</dbReference>
<feature type="transmembrane region" description="Helical" evidence="11">
    <location>
        <begin position="623"/>
        <end position="644"/>
    </location>
</feature>
<evidence type="ECO:0000256" key="10">
    <source>
        <dbReference type="ARBA" id="ARBA00023180"/>
    </source>
</evidence>
<evidence type="ECO:0000256" key="3">
    <source>
        <dbReference type="ARBA" id="ARBA00008695"/>
    </source>
</evidence>
<evidence type="ECO:0000256" key="4">
    <source>
        <dbReference type="ARBA" id="ARBA00022502"/>
    </source>
</evidence>
<feature type="transmembrane region" description="Helical" evidence="11">
    <location>
        <begin position="656"/>
        <end position="679"/>
    </location>
</feature>
<evidence type="ECO:0000256" key="6">
    <source>
        <dbReference type="ARBA" id="ARBA00022692"/>
    </source>
</evidence>
<dbReference type="GO" id="GO:0005789">
    <property type="term" value="C:endoplasmic reticulum membrane"/>
    <property type="evidence" value="ECO:0007669"/>
    <property type="project" value="UniProtKB-SubCell"/>
</dbReference>
<keyword evidence="13" id="KW-1185">Reference proteome</keyword>
<dbReference type="InterPro" id="IPR002591">
    <property type="entry name" value="Phosphodiest/P_Trfase"/>
</dbReference>
<dbReference type="PANTHER" id="PTHR23071">
    <property type="entry name" value="PHOSPHATIDYLINOSITOL GLYCAN"/>
    <property type="match status" value="1"/>
</dbReference>
<keyword evidence="10" id="KW-0325">Glycoprotein</keyword>
<comment type="pathway">
    <text evidence="2">Glycolipid biosynthesis; glycosylphosphatidylinositol-anchor biosynthesis.</text>
</comment>
<feature type="transmembrane region" description="Helical" evidence="11">
    <location>
        <begin position="556"/>
        <end position="575"/>
    </location>
</feature>
<dbReference type="OrthoDB" id="272139at2759"/>
<feature type="transmembrane region" description="Helical" evidence="11">
    <location>
        <begin position="748"/>
        <end position="769"/>
    </location>
</feature>
<keyword evidence="9 11" id="KW-0472">Membrane</keyword>
<name>A0A1B7N561_9AGAM</name>
<dbReference type="GO" id="GO:0051377">
    <property type="term" value="F:mannose-ethanolamine phosphotransferase activity"/>
    <property type="evidence" value="ECO:0007669"/>
    <property type="project" value="InterPro"/>
</dbReference>
<sequence>MISREFRLLIWVLCVHLAGIYLFTKGFLLTRLALPDRGACTSDACTSLTTHKRAVLLVIDALRFDFIAEHPPEPASPFHHNILTLPRELTAAHPDRSFIFNAYSDPPTTTLQRLKGLTTGSLPTFVDAGENFGGSSIHEDSILHQLKAAGRNIALAGDDTWVTLFPDAFEPNMTFAFDSFNVEDLHTVDQGVIDNLLPLMRHHQHSWDFAIGHGLGVDHAGHRVGPDHPVLKAKLEQMNSLLHDVVAAMDDDTLLILLGDHGMDRMGNHGGASVLETMSALWVYSKIPISFSGYTIPDAILPKITFPEATVPHRYVQQIDLVPTISLLLGLPIPFNNLGSVIPELFNRDPDGLSLQTAMQLNAAQIRRYLDAYRSSPSGKELDAAWHDFAVAWADTTAVYGEHHLIALDNFTRIALSACRVLWAQFNVLLMGAGLAVIGLSIVAGWTLYSKLRDVGDDEWEKWVDEEVLWSFSTSAVGLGLGYIMHIMMHEYLDGVAMHQTMLFTASISSSIAVAAATRPTITFKSIKALRSLPIFLILHTLCFASNSFTVWEDRIVLFFLISSVVPSIIIGFTAPTSRLRYRILGFSALFAGCARLMAMSTVCREEQHPYCTVTFYASESSSAPPITALLLALPVAIAVPRAIRRILKISKSDSGLAATFIPLFLAPALVAGTLFWMLEWVHSTEVVSNMGGVLRLTRTVLARTTAAAVLIGGVSLWWTSPICLAISKSQSSTSTSEDKPQVTVLGFANAFGSPYLIFWLIFMSLVWLMTQLSGQVVLGLSSIALLSYLEVVDSVRDVHGLNEALASSTPSSALDLTAGTQDLVFSEIVPLALLAMHTYYATGHQSTIPSLQWKTAFILNSTVSFPFSHATLIINTLGPFFLIALAVPMLVLWNLAPLPHPKRLGAAALRSGIGLSLYFSVLAFGTAVFAAALRRHLMVWKIFAPRYLFAAFALGAVDLGVLVGIGIGVGRVREEIARVFRVIS</sequence>
<keyword evidence="7" id="KW-0256">Endoplasmic reticulum</keyword>
<feature type="transmembrane region" description="Helical" evidence="11">
    <location>
        <begin position="529"/>
        <end position="550"/>
    </location>
</feature>
<dbReference type="STRING" id="1314800.A0A1B7N561"/>
<gene>
    <name evidence="12" type="ORF">K503DRAFT_768974</name>
</gene>
<feature type="transmembrane region" description="Helical" evidence="11">
    <location>
        <begin position="914"/>
        <end position="934"/>
    </location>
</feature>
<dbReference type="EMBL" id="KV448227">
    <property type="protein sequence ID" value="OAX40004.1"/>
    <property type="molecule type" value="Genomic_DNA"/>
</dbReference>
<evidence type="ECO:0000256" key="11">
    <source>
        <dbReference type="SAM" id="Phobius"/>
    </source>
</evidence>
<keyword evidence="5" id="KW-0808">Transferase</keyword>
<dbReference type="GO" id="GO:0006506">
    <property type="term" value="P:GPI anchor biosynthetic process"/>
    <property type="evidence" value="ECO:0007669"/>
    <property type="project" value="UniProtKB-UniPathway"/>
</dbReference>
<proteinExistence type="inferred from homology"/>
<dbReference type="InterPro" id="IPR039524">
    <property type="entry name" value="PIGO/GPI13"/>
</dbReference>
<feature type="transmembrane region" description="Helical" evidence="11">
    <location>
        <begin position="873"/>
        <end position="894"/>
    </location>
</feature>
<feature type="transmembrane region" description="Helical" evidence="11">
    <location>
        <begin position="707"/>
        <end position="727"/>
    </location>
</feature>
<dbReference type="PANTHER" id="PTHR23071:SF1">
    <property type="entry name" value="GPI ETHANOLAMINE PHOSPHATE TRANSFERASE 3"/>
    <property type="match status" value="1"/>
</dbReference>
<feature type="transmembrane region" description="Helical" evidence="11">
    <location>
        <begin position="946"/>
        <end position="970"/>
    </location>
</feature>
<evidence type="ECO:0000256" key="7">
    <source>
        <dbReference type="ARBA" id="ARBA00022824"/>
    </source>
</evidence>
<keyword evidence="8 11" id="KW-1133">Transmembrane helix</keyword>
<evidence type="ECO:0000313" key="13">
    <source>
        <dbReference type="Proteomes" id="UP000092154"/>
    </source>
</evidence>
<dbReference type="Pfam" id="PF01663">
    <property type="entry name" value="Phosphodiest"/>
    <property type="match status" value="1"/>
</dbReference>
<evidence type="ECO:0000313" key="12">
    <source>
        <dbReference type="EMBL" id="OAX40004.1"/>
    </source>
</evidence>
<comment type="similarity">
    <text evidence="3">Belongs to the PIGG/PIGN/PIGO family. PIGO subfamily.</text>
</comment>
<dbReference type="InterPro" id="IPR017850">
    <property type="entry name" value="Alkaline_phosphatase_core_sf"/>
</dbReference>
<evidence type="ECO:0000256" key="9">
    <source>
        <dbReference type="ARBA" id="ARBA00023136"/>
    </source>
</evidence>
<feature type="transmembrane region" description="Helical" evidence="11">
    <location>
        <begin position="582"/>
        <end position="603"/>
    </location>
</feature>
<accession>A0A1B7N561</accession>
<feature type="transmembrane region" description="Helical" evidence="11">
    <location>
        <begin position="469"/>
        <end position="489"/>
    </location>
</feature>